<protein>
    <recommendedName>
        <fullName evidence="1">SAM domain-containing protein</fullName>
    </recommendedName>
</protein>
<evidence type="ECO:0000259" key="1">
    <source>
        <dbReference type="Pfam" id="PF00536"/>
    </source>
</evidence>
<sequence>MSEIGGASNPCNILDVVNGDISRDHPETVPVTRKQIVYFGLNAKGLTLLDLVKSRSAYLTTEVSLLVRSLLLSRNCDRAMAFDISQLLNRLGLSHCQQRLAENGFDSLECLYGITENDFETLDIERGDRRTLQQELRRREAQNSSRGLAALSAHSLWHGTPGTKASAMVSNDESAVALRHPELEPTRRSEPAAWGYLINPATALVQRLCSTRSGHP</sequence>
<dbReference type="EMBL" id="NPIC01000005">
    <property type="protein sequence ID" value="RDL36044.1"/>
    <property type="molecule type" value="Genomic_DNA"/>
</dbReference>
<organism evidence="2 3">
    <name type="scientific">Venustampulla echinocandica</name>
    <dbReference type="NCBI Taxonomy" id="2656787"/>
    <lineage>
        <taxon>Eukaryota</taxon>
        <taxon>Fungi</taxon>
        <taxon>Dikarya</taxon>
        <taxon>Ascomycota</taxon>
        <taxon>Pezizomycotina</taxon>
        <taxon>Leotiomycetes</taxon>
        <taxon>Helotiales</taxon>
        <taxon>Pleuroascaceae</taxon>
        <taxon>Venustampulla</taxon>
    </lineage>
</organism>
<dbReference type="SUPFAM" id="SSF47769">
    <property type="entry name" value="SAM/Pointed domain"/>
    <property type="match status" value="1"/>
</dbReference>
<reference evidence="2 3" key="1">
    <citation type="journal article" date="2018" name="IMA Fungus">
        <title>IMA Genome-F 9: Draft genome sequence of Annulohypoxylon stygium, Aspergillus mulundensis, Berkeleyomyces basicola (syn. Thielaviopsis basicola), Ceratocystis smalleyi, two Cercospora beticola strains, Coleophoma cylindrospora, Fusarium fracticaudum, Phialophora cf. hyalina, and Morchella septimelata.</title>
        <authorList>
            <person name="Wingfield B.D."/>
            <person name="Bills G.F."/>
            <person name="Dong Y."/>
            <person name="Huang W."/>
            <person name="Nel W.J."/>
            <person name="Swalarsk-Parry B.S."/>
            <person name="Vaghefi N."/>
            <person name="Wilken P.M."/>
            <person name="An Z."/>
            <person name="de Beer Z.W."/>
            <person name="De Vos L."/>
            <person name="Chen L."/>
            <person name="Duong T.A."/>
            <person name="Gao Y."/>
            <person name="Hammerbacher A."/>
            <person name="Kikkert J.R."/>
            <person name="Li Y."/>
            <person name="Li H."/>
            <person name="Li K."/>
            <person name="Li Q."/>
            <person name="Liu X."/>
            <person name="Ma X."/>
            <person name="Naidoo K."/>
            <person name="Pethybridge S.J."/>
            <person name="Sun J."/>
            <person name="Steenkamp E.T."/>
            <person name="van der Nest M.A."/>
            <person name="van Wyk S."/>
            <person name="Wingfield M.J."/>
            <person name="Xiong C."/>
            <person name="Yue Q."/>
            <person name="Zhang X."/>
        </authorList>
    </citation>
    <scope>NUCLEOTIDE SEQUENCE [LARGE SCALE GENOMIC DNA]</scope>
    <source>
        <strain evidence="2 3">BP 5553</strain>
    </source>
</reference>
<accession>A0A370TKJ8</accession>
<proteinExistence type="predicted"/>
<dbReference type="InterPro" id="IPR013761">
    <property type="entry name" value="SAM/pointed_sf"/>
</dbReference>
<dbReference type="Pfam" id="PF00536">
    <property type="entry name" value="SAM_1"/>
    <property type="match status" value="1"/>
</dbReference>
<dbReference type="Gene3D" id="1.10.150.50">
    <property type="entry name" value="Transcription Factor, Ets-1"/>
    <property type="match status" value="1"/>
</dbReference>
<evidence type="ECO:0000313" key="2">
    <source>
        <dbReference type="EMBL" id="RDL36044.1"/>
    </source>
</evidence>
<comment type="caution">
    <text evidence="2">The sequence shown here is derived from an EMBL/GenBank/DDBJ whole genome shotgun (WGS) entry which is preliminary data.</text>
</comment>
<dbReference type="AlphaFoldDB" id="A0A370TKJ8"/>
<dbReference type="GeneID" id="43599505"/>
<name>A0A370TKJ8_9HELO</name>
<dbReference type="InterPro" id="IPR001660">
    <property type="entry name" value="SAM"/>
</dbReference>
<gene>
    <name evidence="2" type="ORF">BP5553_06656</name>
</gene>
<evidence type="ECO:0000313" key="3">
    <source>
        <dbReference type="Proteomes" id="UP000254866"/>
    </source>
</evidence>
<dbReference type="OrthoDB" id="3578960at2759"/>
<keyword evidence="3" id="KW-1185">Reference proteome</keyword>
<dbReference type="Proteomes" id="UP000254866">
    <property type="component" value="Unassembled WGS sequence"/>
</dbReference>
<dbReference type="RefSeq" id="XP_031868700.1">
    <property type="nucleotide sequence ID" value="XM_032015279.1"/>
</dbReference>
<feature type="domain" description="SAM" evidence="1">
    <location>
        <begin position="82"/>
        <end position="138"/>
    </location>
</feature>